<accession>A0ABP0IIW8</accession>
<evidence type="ECO:0000313" key="2">
    <source>
        <dbReference type="Proteomes" id="UP001642464"/>
    </source>
</evidence>
<name>A0ABP0IIW8_9DINO</name>
<sequence length="105" mass="12191">MRPAAVRQNRLLLEPQTLWRFRRNEVLVLVQVLKSWTLASWPKGGAEMGMDRASFCRFILDVGLADQRKVPFFWAVHLFDSCAKWMRYCAVDDPMPETAPLLQVP</sequence>
<evidence type="ECO:0000313" key="1">
    <source>
        <dbReference type="EMBL" id="CAK9001344.1"/>
    </source>
</evidence>
<dbReference type="EMBL" id="CAXAMM010003803">
    <property type="protein sequence ID" value="CAK9001344.1"/>
    <property type="molecule type" value="Genomic_DNA"/>
</dbReference>
<dbReference type="Proteomes" id="UP001642464">
    <property type="component" value="Unassembled WGS sequence"/>
</dbReference>
<gene>
    <name evidence="1" type="ORF">SCF082_LOCUS6884</name>
</gene>
<protein>
    <submittedName>
        <fullName evidence="1">Uncharacterized protein</fullName>
    </submittedName>
</protein>
<proteinExistence type="predicted"/>
<reference evidence="1 2" key="1">
    <citation type="submission" date="2024-02" db="EMBL/GenBank/DDBJ databases">
        <authorList>
            <person name="Chen Y."/>
            <person name="Shah S."/>
            <person name="Dougan E. K."/>
            <person name="Thang M."/>
            <person name="Chan C."/>
        </authorList>
    </citation>
    <scope>NUCLEOTIDE SEQUENCE [LARGE SCALE GENOMIC DNA]</scope>
</reference>
<keyword evidence="2" id="KW-1185">Reference proteome</keyword>
<organism evidence="1 2">
    <name type="scientific">Durusdinium trenchii</name>
    <dbReference type="NCBI Taxonomy" id="1381693"/>
    <lineage>
        <taxon>Eukaryota</taxon>
        <taxon>Sar</taxon>
        <taxon>Alveolata</taxon>
        <taxon>Dinophyceae</taxon>
        <taxon>Suessiales</taxon>
        <taxon>Symbiodiniaceae</taxon>
        <taxon>Durusdinium</taxon>
    </lineage>
</organism>
<comment type="caution">
    <text evidence="1">The sequence shown here is derived from an EMBL/GenBank/DDBJ whole genome shotgun (WGS) entry which is preliminary data.</text>
</comment>